<sequence>MPDYDKLFNIGYDRLIMESIPGFKRKPVTFAWLRALCSPFILLYNRLQVRRAADLYNLVHDGRVFSLRAVLNDRFDTVGRRISIADAFAFDRTFIFRTDENKPLYTGTVALHNPGDYGDTGVDFIVNVPSSVPLSAQDLVEMNALVKYYKLAGKRFLIYRTI</sequence>
<reference evidence="1 2" key="1">
    <citation type="submission" date="2024-09" db="EMBL/GenBank/DDBJ databases">
        <authorList>
            <person name="Sun Q."/>
            <person name="Mori K."/>
        </authorList>
    </citation>
    <scope>NUCLEOTIDE SEQUENCE [LARGE SCALE GENOMIC DNA]</scope>
    <source>
        <strain evidence="1 2">NCAIM B.02415</strain>
    </source>
</reference>
<dbReference type="Proteomes" id="UP001589828">
    <property type="component" value="Unassembled WGS sequence"/>
</dbReference>
<evidence type="ECO:0000313" key="1">
    <source>
        <dbReference type="EMBL" id="MFC0514537.1"/>
    </source>
</evidence>
<protein>
    <submittedName>
        <fullName evidence="1">Uncharacterized protein</fullName>
    </submittedName>
</protein>
<keyword evidence="2" id="KW-1185">Reference proteome</keyword>
<organism evidence="1 2">
    <name type="scientific">Mucilaginibacter angelicae</name>
    <dbReference type="NCBI Taxonomy" id="869718"/>
    <lineage>
        <taxon>Bacteria</taxon>
        <taxon>Pseudomonadati</taxon>
        <taxon>Bacteroidota</taxon>
        <taxon>Sphingobacteriia</taxon>
        <taxon>Sphingobacteriales</taxon>
        <taxon>Sphingobacteriaceae</taxon>
        <taxon>Mucilaginibacter</taxon>
    </lineage>
</organism>
<accession>A0ABV6L530</accession>
<proteinExistence type="predicted"/>
<name>A0ABV6L530_9SPHI</name>
<dbReference type="EMBL" id="JBHLTS010000021">
    <property type="protein sequence ID" value="MFC0514537.1"/>
    <property type="molecule type" value="Genomic_DNA"/>
</dbReference>
<evidence type="ECO:0000313" key="2">
    <source>
        <dbReference type="Proteomes" id="UP001589828"/>
    </source>
</evidence>
<dbReference type="RefSeq" id="WP_121230631.1">
    <property type="nucleotide sequence ID" value="NZ_JBHLTS010000021.1"/>
</dbReference>
<gene>
    <name evidence="1" type="ORF">ACFFGT_10005</name>
</gene>
<comment type="caution">
    <text evidence="1">The sequence shown here is derived from an EMBL/GenBank/DDBJ whole genome shotgun (WGS) entry which is preliminary data.</text>
</comment>